<proteinExistence type="predicted"/>
<dbReference type="InterPro" id="IPR025101">
    <property type="entry name" value="DUF4012"/>
</dbReference>
<name>A0A9W6H1N4_9MICO</name>
<reference evidence="3" key="1">
    <citation type="journal article" date="2014" name="Int. J. Syst. Evol. Microbiol.">
        <title>Complete genome sequence of Corynebacterium casei LMG S-19264T (=DSM 44701T), isolated from a smear-ripened cheese.</title>
        <authorList>
            <consortium name="US DOE Joint Genome Institute (JGI-PGF)"/>
            <person name="Walter F."/>
            <person name="Albersmeier A."/>
            <person name="Kalinowski J."/>
            <person name="Ruckert C."/>
        </authorList>
    </citation>
    <scope>NUCLEOTIDE SEQUENCE</scope>
    <source>
        <strain evidence="3">VKM Ac-1020</strain>
    </source>
</reference>
<evidence type="ECO:0008006" key="5">
    <source>
        <dbReference type="Google" id="ProtNLM"/>
    </source>
</evidence>
<organism evidence="3 4">
    <name type="scientific">Microbacterium barkeri</name>
    <dbReference type="NCBI Taxonomy" id="33917"/>
    <lineage>
        <taxon>Bacteria</taxon>
        <taxon>Bacillati</taxon>
        <taxon>Actinomycetota</taxon>
        <taxon>Actinomycetes</taxon>
        <taxon>Micrococcales</taxon>
        <taxon>Microbacteriaceae</taxon>
        <taxon>Microbacterium</taxon>
    </lineage>
</organism>
<keyword evidence="4" id="KW-1185">Reference proteome</keyword>
<gene>
    <name evidence="3" type="ORF">GCM10017576_08400</name>
</gene>
<dbReference type="Pfam" id="PF13196">
    <property type="entry name" value="DUF4012"/>
    <property type="match status" value="1"/>
</dbReference>
<accession>A0A9W6H1N4</accession>
<evidence type="ECO:0000313" key="4">
    <source>
        <dbReference type="Proteomes" id="UP001142462"/>
    </source>
</evidence>
<comment type="caution">
    <text evidence="3">The sequence shown here is derived from an EMBL/GenBank/DDBJ whole genome shotgun (WGS) entry which is preliminary data.</text>
</comment>
<feature type="region of interest" description="Disordered" evidence="1">
    <location>
        <begin position="1"/>
        <end position="34"/>
    </location>
</feature>
<keyword evidence="2" id="KW-0812">Transmembrane</keyword>
<feature type="transmembrane region" description="Helical" evidence="2">
    <location>
        <begin position="44"/>
        <end position="67"/>
    </location>
</feature>
<reference evidence="3" key="2">
    <citation type="submission" date="2023-01" db="EMBL/GenBank/DDBJ databases">
        <authorList>
            <person name="Sun Q."/>
            <person name="Evtushenko L."/>
        </authorList>
    </citation>
    <scope>NUCLEOTIDE SEQUENCE</scope>
    <source>
        <strain evidence="3">VKM Ac-1020</strain>
    </source>
</reference>
<dbReference type="EMBL" id="BSEJ01000002">
    <property type="protein sequence ID" value="GLJ60711.1"/>
    <property type="molecule type" value="Genomic_DNA"/>
</dbReference>
<keyword evidence="2" id="KW-1133">Transmembrane helix</keyword>
<evidence type="ECO:0000313" key="3">
    <source>
        <dbReference type="EMBL" id="GLJ60711.1"/>
    </source>
</evidence>
<evidence type="ECO:0000256" key="1">
    <source>
        <dbReference type="SAM" id="MobiDB-lite"/>
    </source>
</evidence>
<dbReference type="Proteomes" id="UP001142462">
    <property type="component" value="Unassembled WGS sequence"/>
</dbReference>
<evidence type="ECO:0000256" key="2">
    <source>
        <dbReference type="SAM" id="Phobius"/>
    </source>
</evidence>
<dbReference type="AlphaFoldDB" id="A0A9W6H1N4"/>
<feature type="compositionally biased region" description="Polar residues" evidence="1">
    <location>
        <begin position="9"/>
        <end position="25"/>
    </location>
</feature>
<sequence>MVSGRAQESRNTMSPRNQSESSRTDATPVPRQKASRRRKLLRRWLGWGIPIFVLAYLAVLGVSAFMAKNALEDVIPLAGQVQDKVASGDTAGAQALVGEVAEKTQAARTSTGHILWRGVEWLPVVGDDIQSVRLAAAAADDLVREALRPFAGVDVTAIGPKDGAVNLDAVRSLAEPISQAAVATEKVQIDLSAIDTATLLPPVESAVGQLTGAVGALWPTLVRLDDLMPHLPTMLGADGPRKYIVIVQNNAEARTTGGNPASLMMLTADQGRISISQQAASTNFNNDRPEPIVDLDPGTEALYGTRVGKFIQDTTMSPSFDETARLVQAFWQEKYGDPGVGVLSLDPVALSYILKATGSVGLPDGEQLTSENAVQLLLNGVYFKYPNQSREDFAAQDAYFAAAAGGVFDKITSGSADIVKLAQAFGKAGAEGRIYFASTDPVESKAVQGTTLSNPLPADNEDATALAVFVNDTTEGKLDYYADMSIEAASDVCETEEAPTFTTKATYNYTLQPGEVAGLPAYISTGRYYDRGVKATDLVFYGPVGGTYVSAKVDGQDYVPVAGTMDEGRPAVRVLIENQPATSHTIEVTFAGAEGQEYGPLDVVHTPLVKKVPVETSTPGCE</sequence>
<keyword evidence="2" id="KW-0472">Membrane</keyword>
<protein>
    <recommendedName>
        <fullName evidence="5">DUF4012 domain-containing protein</fullName>
    </recommendedName>
</protein>